<dbReference type="PANTHER" id="PTHR14191:SF3">
    <property type="entry name" value="NA(+)_H(+) EXCHANGE REGULATORY COFACTOR-LIKE PROTEIN NRFL-1"/>
    <property type="match status" value="1"/>
</dbReference>
<protein>
    <recommendedName>
        <fullName evidence="3">PDZ domain-containing protein</fullName>
    </recommendedName>
</protein>
<dbReference type="SUPFAM" id="SSF50156">
    <property type="entry name" value="PDZ domain-like"/>
    <property type="match status" value="1"/>
</dbReference>
<evidence type="ECO:0000313" key="5">
    <source>
        <dbReference type="Proteomes" id="UP000007110"/>
    </source>
</evidence>
<dbReference type="InterPro" id="IPR036034">
    <property type="entry name" value="PDZ_sf"/>
</dbReference>
<dbReference type="Gene3D" id="2.30.42.10">
    <property type="match status" value="1"/>
</dbReference>
<feature type="compositionally biased region" description="Basic and acidic residues" evidence="2">
    <location>
        <begin position="167"/>
        <end position="177"/>
    </location>
</feature>
<evidence type="ECO:0000313" key="4">
    <source>
        <dbReference type="EnsemblMetazoa" id="XP_030848689"/>
    </source>
</evidence>
<reference evidence="4" key="2">
    <citation type="submission" date="2021-01" db="UniProtKB">
        <authorList>
            <consortium name="EnsemblMetazoa"/>
        </authorList>
    </citation>
    <scope>IDENTIFICATION</scope>
</reference>
<dbReference type="Proteomes" id="UP000007110">
    <property type="component" value="Unassembled WGS sequence"/>
</dbReference>
<reference evidence="5" key="1">
    <citation type="submission" date="2015-02" db="EMBL/GenBank/DDBJ databases">
        <title>Genome sequencing for Strongylocentrotus purpuratus.</title>
        <authorList>
            <person name="Murali S."/>
            <person name="Liu Y."/>
            <person name="Vee V."/>
            <person name="English A."/>
            <person name="Wang M."/>
            <person name="Skinner E."/>
            <person name="Han Y."/>
            <person name="Muzny D.M."/>
            <person name="Worley K.C."/>
            <person name="Gibbs R.A."/>
        </authorList>
    </citation>
    <scope>NUCLEOTIDE SEQUENCE</scope>
</reference>
<proteinExistence type="predicted"/>
<dbReference type="EnsemblMetazoa" id="XM_030992829">
    <property type="protein sequence ID" value="XP_030848689"/>
    <property type="gene ID" value="LOC763547"/>
</dbReference>
<organism evidence="4 5">
    <name type="scientific">Strongylocentrotus purpuratus</name>
    <name type="common">Purple sea urchin</name>
    <dbReference type="NCBI Taxonomy" id="7668"/>
    <lineage>
        <taxon>Eukaryota</taxon>
        <taxon>Metazoa</taxon>
        <taxon>Echinodermata</taxon>
        <taxon>Eleutherozoa</taxon>
        <taxon>Echinozoa</taxon>
        <taxon>Echinoidea</taxon>
        <taxon>Euechinoidea</taxon>
        <taxon>Echinacea</taxon>
        <taxon>Camarodonta</taxon>
        <taxon>Echinidea</taxon>
        <taxon>Strongylocentrotidae</taxon>
        <taxon>Strongylocentrotus</taxon>
    </lineage>
</organism>
<sequence length="366" mass="40490">MDAPGKPRLCSLVRGSDGYGFNLHGEKGQHGQYIRAVDEGSAAQLAGLCTGDRVIEVNGTNIERETHTQVVSRIKAGGSSTILLVVDKELDRYCRNNSITIKASMADGGVGEDSPRVNGDHLESEGMVPMNGDASGMGGHEVIEASIEEHQESAPERQEEEEEEDEHPYAEVERRQEQEDEDEVDEQFAAVLAGATIEDGERREVEEDDVVQAEEVTMEESVPGPPMDRDEDSDVSLPEPEPEPILEAATVPVVESAPPVADTETDYPGYTEEPEPEREPTPEPEREPTPEPVREPTPEPVREPTPEPVREPTPEPVRQPTPEPVVHKPTRNCRTPSISKIIYRRKNVVRFLTIFYPCCFPVQNFS</sequence>
<dbReference type="RefSeq" id="XP_030848689.1">
    <property type="nucleotide sequence ID" value="XM_030992829.1"/>
</dbReference>
<dbReference type="SMART" id="SM00228">
    <property type="entry name" value="PDZ"/>
    <property type="match status" value="1"/>
</dbReference>
<feature type="compositionally biased region" description="Pro residues" evidence="2">
    <location>
        <begin position="314"/>
        <end position="323"/>
    </location>
</feature>
<keyword evidence="5" id="KW-1185">Reference proteome</keyword>
<name>A0A7M7PA96_STRPU</name>
<feature type="domain" description="PDZ" evidence="3">
    <location>
        <begin position="9"/>
        <end position="89"/>
    </location>
</feature>
<accession>A0A7M7PA96</accession>
<feature type="compositionally biased region" description="Acidic residues" evidence="2">
    <location>
        <begin position="229"/>
        <end position="244"/>
    </location>
</feature>
<dbReference type="Pfam" id="PF00595">
    <property type="entry name" value="PDZ"/>
    <property type="match status" value="1"/>
</dbReference>
<keyword evidence="1" id="KW-0677">Repeat</keyword>
<evidence type="ECO:0000259" key="3">
    <source>
        <dbReference type="PROSITE" id="PS50106"/>
    </source>
</evidence>
<dbReference type="CDD" id="cd06768">
    <property type="entry name" value="PDZ_NHERF-like"/>
    <property type="match status" value="1"/>
</dbReference>
<dbReference type="PANTHER" id="PTHR14191">
    <property type="entry name" value="PDZ DOMAIN CONTAINING PROTEIN"/>
    <property type="match status" value="1"/>
</dbReference>
<dbReference type="PROSITE" id="PS50106">
    <property type="entry name" value="PDZ"/>
    <property type="match status" value="1"/>
</dbReference>
<feature type="region of interest" description="Disordered" evidence="2">
    <location>
        <begin position="149"/>
        <end position="332"/>
    </location>
</feature>
<dbReference type="InterPro" id="IPR051067">
    <property type="entry name" value="NHER"/>
</dbReference>
<dbReference type="InterPro" id="IPR001478">
    <property type="entry name" value="PDZ"/>
</dbReference>
<evidence type="ECO:0000256" key="2">
    <source>
        <dbReference type="SAM" id="MobiDB-lite"/>
    </source>
</evidence>
<feature type="compositionally biased region" description="Basic and acidic residues" evidence="2">
    <location>
        <begin position="277"/>
        <end position="313"/>
    </location>
</feature>
<dbReference type="GeneID" id="763547"/>
<feature type="compositionally biased region" description="Acidic residues" evidence="2">
    <location>
        <begin position="206"/>
        <end position="218"/>
    </location>
</feature>
<dbReference type="AlphaFoldDB" id="A0A7M7PA96"/>
<evidence type="ECO:0000256" key="1">
    <source>
        <dbReference type="ARBA" id="ARBA00022737"/>
    </source>
</evidence>